<gene>
    <name evidence="2" type="ORF">IL45_03885</name>
</gene>
<feature type="region of interest" description="Disordered" evidence="1">
    <location>
        <begin position="541"/>
        <end position="575"/>
    </location>
</feature>
<organism evidence="2 3">
    <name type="scientific">Nonlabens ulvanivorans</name>
    <name type="common">Persicivirga ulvanivorans</name>
    <dbReference type="NCBI Taxonomy" id="906888"/>
    <lineage>
        <taxon>Bacteria</taxon>
        <taxon>Pseudomonadati</taxon>
        <taxon>Bacteroidota</taxon>
        <taxon>Flavobacteriia</taxon>
        <taxon>Flavobacteriales</taxon>
        <taxon>Flavobacteriaceae</taxon>
        <taxon>Nonlabens</taxon>
    </lineage>
</organism>
<dbReference type="EMBL" id="JPJI01000025">
    <property type="protein sequence ID" value="KEZ93998.1"/>
    <property type="molecule type" value="Genomic_DNA"/>
</dbReference>
<evidence type="ECO:0000256" key="1">
    <source>
        <dbReference type="SAM" id="MobiDB-lite"/>
    </source>
</evidence>
<dbReference type="Proteomes" id="UP000028531">
    <property type="component" value="Unassembled WGS sequence"/>
</dbReference>
<feature type="compositionally biased region" description="Low complexity" evidence="1">
    <location>
        <begin position="200"/>
        <end position="214"/>
    </location>
</feature>
<reference evidence="2 3" key="1">
    <citation type="submission" date="2014-07" db="EMBL/GenBank/DDBJ databases">
        <title>Draft genome sequence of Nonlabens ulvanivorans, an ulvan degrading bacterium.</title>
        <authorList>
            <person name="Kopel M."/>
            <person name="Helbert W."/>
            <person name="Henrissat B."/>
            <person name="Doniger T."/>
            <person name="Banin E."/>
        </authorList>
    </citation>
    <scope>NUCLEOTIDE SEQUENCE [LARGE SCALE GENOMIC DNA]</scope>
    <source>
        <strain evidence="2 3">PLR</strain>
    </source>
</reference>
<sequence>ETIQEQPQFKIEKLTGSQLTNNHSLNKALSSAKESLGMNTFQKSVYDSINGFYIEDTDVNYLTSGTYESYTFKITDPSDTTHLKNMVFSKQMDSTYQAFIVAYDLNYITLDDIRQGSIPVDATPYVRYTPVTSSFQHKNGVVMIGEGDCVSFAEVSPARNCTVDDHAPGEACDLDEGDWRRAQEATLVFYMEPCGGGDLLPSDGDLNLGDDFPSNPGPPTGGQTNPGGSGQLTLINNNTNEPDEPCNDQLTLSNGDCAGVITSPVIDLKPAPEPVDDDTQTFFDDLPDDLREFINDSDQDDLRNEIDEFFESEGDSQENKHSVEEYLRKKKEDPNYSIWDDAEFVAPDTPIQDMDEYLDCFDTSQPAVLTIYVDEPWEGSGFLAFPGARLDNGAVGHAFIGISQGNHSATYGFYPNEGAMAAPLNSEDIGRFGDDSNTKYDISISIPINSGQLNDIINASKYPNQQQMNGSPNNPFGLIANDTGLVYNTHSNNCTDFALDAGASAGLDFGNTSSILPTTMNGPPGSQIYIKNPGKLGEKIRNQDFYSPANPNPNNGPLYNINDNDNDSTPPDNNC</sequence>
<proteinExistence type="predicted"/>
<dbReference type="AlphaFoldDB" id="A0A084JYG4"/>
<protein>
    <submittedName>
        <fullName evidence="2">Uncharacterized protein</fullName>
    </submittedName>
</protein>
<comment type="caution">
    <text evidence="2">The sequence shown here is derived from an EMBL/GenBank/DDBJ whole genome shotgun (WGS) entry which is preliminary data.</text>
</comment>
<feature type="non-terminal residue" evidence="2">
    <location>
        <position position="1"/>
    </location>
</feature>
<name>A0A084JYG4_NONUL</name>
<accession>A0A084JYG4</accession>
<feature type="region of interest" description="Disordered" evidence="1">
    <location>
        <begin position="200"/>
        <end position="241"/>
    </location>
</feature>
<evidence type="ECO:0000313" key="2">
    <source>
        <dbReference type="EMBL" id="KEZ93998.1"/>
    </source>
</evidence>
<feature type="compositionally biased region" description="Low complexity" evidence="1">
    <location>
        <begin position="560"/>
        <end position="575"/>
    </location>
</feature>
<evidence type="ECO:0000313" key="3">
    <source>
        <dbReference type="Proteomes" id="UP000028531"/>
    </source>
</evidence>